<reference evidence="3" key="1">
    <citation type="journal article" date="2015" name="BMC Genomics">
        <title>Draft genome of a commonly misdiagnosed multidrug resistant pathogen Candida auris.</title>
        <authorList>
            <person name="Chatterjee S."/>
            <person name="Alampalli S.V."/>
            <person name="Nageshan R.K."/>
            <person name="Chettiar S.T."/>
            <person name="Joshi S."/>
            <person name="Tatu U.S."/>
        </authorList>
    </citation>
    <scope>NUCLEOTIDE SEQUENCE [LARGE SCALE GENOMIC DNA]</scope>
    <source>
        <strain evidence="3">6684</strain>
    </source>
</reference>
<feature type="compositionally biased region" description="Polar residues" evidence="1">
    <location>
        <begin position="10"/>
        <end position="22"/>
    </location>
</feature>
<organism evidence="2 3">
    <name type="scientific">Candidozyma auris</name>
    <name type="common">Yeast</name>
    <name type="synonym">Candida auris</name>
    <dbReference type="NCBI Taxonomy" id="498019"/>
    <lineage>
        <taxon>Eukaryota</taxon>
        <taxon>Fungi</taxon>
        <taxon>Dikarya</taxon>
        <taxon>Ascomycota</taxon>
        <taxon>Saccharomycotina</taxon>
        <taxon>Pichiomycetes</taxon>
        <taxon>Metschnikowiaceae</taxon>
        <taxon>Candidozyma</taxon>
    </lineage>
</organism>
<name>A0A0L0P1B9_CANAR</name>
<dbReference type="EMBL" id="LGST01000019">
    <property type="protein sequence ID" value="KNE00208.1"/>
    <property type="molecule type" value="Genomic_DNA"/>
</dbReference>
<feature type="region of interest" description="Disordered" evidence="1">
    <location>
        <begin position="1"/>
        <end position="58"/>
    </location>
</feature>
<protein>
    <submittedName>
        <fullName evidence="2">Uncharacterized protein</fullName>
    </submittedName>
</protein>
<evidence type="ECO:0000256" key="1">
    <source>
        <dbReference type="SAM" id="MobiDB-lite"/>
    </source>
</evidence>
<dbReference type="VEuPathDB" id="FungiDB:QG37_02745"/>
<proteinExistence type="predicted"/>
<evidence type="ECO:0000313" key="2">
    <source>
        <dbReference type="EMBL" id="KNE00208.1"/>
    </source>
</evidence>
<accession>A0A0L0P1B9</accession>
<sequence>MAQPKAPSGPQETTRSQGTANPENRKCGIGFSKSREGGVDPVTEGGPGAVAGQEEPMSWAEERLPGALVGWKRGAGKGVLEAICGPGEKGALLAYLREYGPREAPKEEGRRSCGCWRRVRDSNRGLVLALGLTLGLGLGLAH</sequence>
<gene>
    <name evidence="2" type="ORF">QG37_02745</name>
</gene>
<comment type="caution">
    <text evidence="2">The sequence shown here is derived from an EMBL/GenBank/DDBJ whole genome shotgun (WGS) entry which is preliminary data.</text>
</comment>
<evidence type="ECO:0000313" key="3">
    <source>
        <dbReference type="Proteomes" id="UP000037122"/>
    </source>
</evidence>
<dbReference type="AlphaFoldDB" id="A0A0L0P1B9"/>
<dbReference type="Proteomes" id="UP000037122">
    <property type="component" value="Unassembled WGS sequence"/>
</dbReference>